<accession>A0A7W8CRU1</accession>
<organism evidence="3 4">
    <name type="scientific">Planococcus koreensis</name>
    <dbReference type="NCBI Taxonomy" id="112331"/>
    <lineage>
        <taxon>Bacteria</taxon>
        <taxon>Bacillati</taxon>
        <taxon>Bacillota</taxon>
        <taxon>Bacilli</taxon>
        <taxon>Bacillales</taxon>
        <taxon>Caryophanaceae</taxon>
        <taxon>Planococcus</taxon>
    </lineage>
</organism>
<protein>
    <submittedName>
        <fullName evidence="3">NADPH:quinone reductase-like Zn-dependent oxidoreductase</fullName>
    </submittedName>
</protein>
<dbReference type="InterPro" id="IPR002364">
    <property type="entry name" value="Quin_OxRdtase/zeta-crystal_CS"/>
</dbReference>
<dbReference type="InterPro" id="IPR050700">
    <property type="entry name" value="YIM1/Zinc_Alcohol_DH_Fams"/>
</dbReference>
<dbReference type="Pfam" id="PF08240">
    <property type="entry name" value="ADH_N"/>
    <property type="match status" value="1"/>
</dbReference>
<dbReference type="InterPro" id="IPR011032">
    <property type="entry name" value="GroES-like_sf"/>
</dbReference>
<dbReference type="SUPFAM" id="SSF50129">
    <property type="entry name" value="GroES-like"/>
    <property type="match status" value="1"/>
</dbReference>
<dbReference type="Gene3D" id="3.90.180.10">
    <property type="entry name" value="Medium-chain alcohol dehydrogenases, catalytic domain"/>
    <property type="match status" value="1"/>
</dbReference>
<gene>
    <name evidence="3" type="ORF">HNQ44_000257</name>
</gene>
<evidence type="ECO:0000313" key="3">
    <source>
        <dbReference type="EMBL" id="MBB5178835.1"/>
    </source>
</evidence>
<dbReference type="Proteomes" id="UP000525923">
    <property type="component" value="Unassembled WGS sequence"/>
</dbReference>
<dbReference type="Gene3D" id="3.40.50.720">
    <property type="entry name" value="NAD(P)-binding Rossmann-like Domain"/>
    <property type="match status" value="1"/>
</dbReference>
<dbReference type="InterPro" id="IPR020843">
    <property type="entry name" value="ER"/>
</dbReference>
<dbReference type="InterPro" id="IPR036291">
    <property type="entry name" value="NAD(P)-bd_dom_sf"/>
</dbReference>
<dbReference type="PANTHER" id="PTHR11695:SF294">
    <property type="entry name" value="RETICULON-4-INTERACTING PROTEIN 1, MITOCHONDRIAL"/>
    <property type="match status" value="1"/>
</dbReference>
<dbReference type="Pfam" id="PF13602">
    <property type="entry name" value="ADH_zinc_N_2"/>
    <property type="match status" value="1"/>
</dbReference>
<keyword evidence="1" id="KW-0560">Oxidoreductase</keyword>
<comment type="caution">
    <text evidence="3">The sequence shown here is derived from an EMBL/GenBank/DDBJ whole genome shotgun (WGS) entry which is preliminary data.</text>
</comment>
<dbReference type="OrthoDB" id="9792162at2"/>
<evidence type="ECO:0000313" key="4">
    <source>
        <dbReference type="Proteomes" id="UP000525923"/>
    </source>
</evidence>
<sequence length="311" mass="33630">MKAIIIEAYGDIEQFKEADLPEPEITEQEVLVEVHAVAVNPIDWKIRAGYLQDYLPFDMPIVFGWDVSGVVKKVGAQVTDFSVGDGVLARADLKKPGAFAEMIAIEEAQLVKKPENLPFEEAAAIPLAGMTAWQMLFDKVNLTSGETVLIHGGAGGIGIFAVQLAKRAGAKVIATASSRNKDFLLALGADRFIDYQKEDFQKLVHGADAVLDLIGGDVLERSYKVLKRGGRLVSVAGQPNQEEAKKMGITASYLNSKIKIDQLEELAGLASAGELKIVLADVLPFTLDGVRQAHALSETRHARGKIIVKVK</sequence>
<evidence type="ECO:0000256" key="1">
    <source>
        <dbReference type="ARBA" id="ARBA00023002"/>
    </source>
</evidence>
<dbReference type="AlphaFoldDB" id="A0A7W8CRU1"/>
<proteinExistence type="predicted"/>
<feature type="domain" description="Enoyl reductase (ER)" evidence="2">
    <location>
        <begin position="10"/>
        <end position="308"/>
    </location>
</feature>
<dbReference type="InterPro" id="IPR013154">
    <property type="entry name" value="ADH-like_N"/>
</dbReference>
<reference evidence="3 4" key="1">
    <citation type="submission" date="2020-08" db="EMBL/GenBank/DDBJ databases">
        <title>Genomic Encyclopedia of Type Strains, Phase IV (KMG-IV): sequencing the most valuable type-strain genomes for metagenomic binning, comparative biology and taxonomic classification.</title>
        <authorList>
            <person name="Goeker M."/>
        </authorList>
    </citation>
    <scope>NUCLEOTIDE SEQUENCE [LARGE SCALE GENOMIC DNA]</scope>
    <source>
        <strain evidence="3 4">DSM 15895</strain>
    </source>
</reference>
<dbReference type="PANTHER" id="PTHR11695">
    <property type="entry name" value="ALCOHOL DEHYDROGENASE RELATED"/>
    <property type="match status" value="1"/>
</dbReference>
<dbReference type="CDD" id="cd05289">
    <property type="entry name" value="MDR_like_2"/>
    <property type="match status" value="1"/>
</dbReference>
<dbReference type="GO" id="GO:0016491">
    <property type="term" value="F:oxidoreductase activity"/>
    <property type="evidence" value="ECO:0007669"/>
    <property type="project" value="UniProtKB-KW"/>
</dbReference>
<dbReference type="SUPFAM" id="SSF51735">
    <property type="entry name" value="NAD(P)-binding Rossmann-fold domains"/>
    <property type="match status" value="1"/>
</dbReference>
<keyword evidence="4" id="KW-1185">Reference proteome</keyword>
<dbReference type="PROSITE" id="PS01162">
    <property type="entry name" value="QOR_ZETA_CRYSTAL"/>
    <property type="match status" value="1"/>
</dbReference>
<dbReference type="SMART" id="SM00829">
    <property type="entry name" value="PKS_ER"/>
    <property type="match status" value="1"/>
</dbReference>
<dbReference type="GO" id="GO:0008270">
    <property type="term" value="F:zinc ion binding"/>
    <property type="evidence" value="ECO:0007669"/>
    <property type="project" value="InterPro"/>
</dbReference>
<evidence type="ECO:0000259" key="2">
    <source>
        <dbReference type="SMART" id="SM00829"/>
    </source>
</evidence>
<dbReference type="RefSeq" id="WP_135503650.1">
    <property type="nucleotide sequence ID" value="NZ_JACHHE010000001.1"/>
</dbReference>
<name>A0A7W8CRU1_9BACL</name>
<dbReference type="EMBL" id="JACHHE010000001">
    <property type="protein sequence ID" value="MBB5178835.1"/>
    <property type="molecule type" value="Genomic_DNA"/>
</dbReference>